<feature type="domain" description="Transposase (putative) gypsy type" evidence="3">
    <location>
        <begin position="58"/>
        <end position="121"/>
    </location>
</feature>
<feature type="compositionally biased region" description="Acidic residues" evidence="2">
    <location>
        <begin position="555"/>
        <end position="564"/>
    </location>
</feature>
<proteinExistence type="predicted"/>
<name>A0AAV1C4H6_OLDCO</name>
<sequence length="845" mass="96096">MVRDSEGKTVLDFVSTIDSVDKVEYLRSKYDFPSALQARAPLGNERANSPPRGRITVYDRFMHLGLRFPLYPLFDEIVQHYRTPLARFTPNLITFVLGFARVCQYVKVVPRLILWRYFFQVVVASTSFQDWYIVKRRLRTGVKKMVEAYGGSPEWKPDFVFVKAPASYYLPWNLRETEGLGAIKDDWTQEDEECVEEFQADVEKILKYTNVVKWNDVQYYVPPAYVKEGDTVMSSSNAGSRLFGDEDPFVIVNSDEDVTVTTCPPEEEEEEKDREGPSTVPPRVGKGKSPLEGEAIVLPSQLFEGGRTVAVHTFSNPPSIECPVLEEFAAQLNETDSLRLMSTASMAYLVQLRKLREDLAAARAERDKALFEVVTLEEKVRQVQAKEAEIAKVQAKYDELDEKMKAFAGLHISKEELHQWCTAFMYRMMSTGGMAAALEEVSLVATKCGAHRVGVARLKRLDQDRSIKAKWFKQILMKDPKKTMHEAMVKVLTRLSLDQLPLWGALTGALPKMSSPAEIASFPGDIPAVLAKGPSEEDPIPEVPDEYMGIELEDADEETEEDVADTGHSGVQRSAEDASQAPSKDPSNDPLPGSDVESWTVHRVYHMVLSEEQSREFPLYSMISGILRSCADVHSLKTVAHLENDLLDAMRTHNVKVNQHLINEIKGLREEMQRREVQSLRDHSDSLTFEAEIHDELVSMEKENARLRARQQITVSPWFLEKHQVLARVQHMIVVRTRHFIAAMDILKERSREIELLTDYVAQLQNLLLDNNIDLEAFERPEETVDPRTRSSREELLMRVHAQDTEIVDLKDKLNQCVNLLSLHGYKGIIHPSPDNPDREVLVIV</sequence>
<evidence type="ECO:0000259" key="3">
    <source>
        <dbReference type="Pfam" id="PF04195"/>
    </source>
</evidence>
<evidence type="ECO:0000256" key="2">
    <source>
        <dbReference type="SAM" id="MobiDB-lite"/>
    </source>
</evidence>
<feature type="coiled-coil region" evidence="1">
    <location>
        <begin position="658"/>
        <end position="710"/>
    </location>
</feature>
<dbReference type="AlphaFoldDB" id="A0AAV1C4H6"/>
<evidence type="ECO:0000313" key="4">
    <source>
        <dbReference type="EMBL" id="CAI9089933.1"/>
    </source>
</evidence>
<feature type="region of interest" description="Disordered" evidence="2">
    <location>
        <begin position="555"/>
        <end position="595"/>
    </location>
</feature>
<evidence type="ECO:0000313" key="5">
    <source>
        <dbReference type="Proteomes" id="UP001161247"/>
    </source>
</evidence>
<organism evidence="4 5">
    <name type="scientific">Oldenlandia corymbosa var. corymbosa</name>
    <dbReference type="NCBI Taxonomy" id="529605"/>
    <lineage>
        <taxon>Eukaryota</taxon>
        <taxon>Viridiplantae</taxon>
        <taxon>Streptophyta</taxon>
        <taxon>Embryophyta</taxon>
        <taxon>Tracheophyta</taxon>
        <taxon>Spermatophyta</taxon>
        <taxon>Magnoliopsida</taxon>
        <taxon>eudicotyledons</taxon>
        <taxon>Gunneridae</taxon>
        <taxon>Pentapetalae</taxon>
        <taxon>asterids</taxon>
        <taxon>lamiids</taxon>
        <taxon>Gentianales</taxon>
        <taxon>Rubiaceae</taxon>
        <taxon>Rubioideae</taxon>
        <taxon>Spermacoceae</taxon>
        <taxon>Hedyotis-Oldenlandia complex</taxon>
        <taxon>Oldenlandia</taxon>
    </lineage>
</organism>
<dbReference type="Proteomes" id="UP001161247">
    <property type="component" value="Chromosome 1"/>
</dbReference>
<accession>A0AAV1C4H6</accession>
<reference evidence="4" key="1">
    <citation type="submission" date="2023-03" db="EMBL/GenBank/DDBJ databases">
        <authorList>
            <person name="Julca I."/>
        </authorList>
    </citation>
    <scope>NUCLEOTIDE SEQUENCE</scope>
</reference>
<feature type="coiled-coil region" evidence="1">
    <location>
        <begin position="352"/>
        <end position="403"/>
    </location>
</feature>
<dbReference type="InterPro" id="IPR007321">
    <property type="entry name" value="Transposase_28"/>
</dbReference>
<dbReference type="EMBL" id="OX459118">
    <property type="protein sequence ID" value="CAI9089933.1"/>
    <property type="molecule type" value="Genomic_DNA"/>
</dbReference>
<feature type="region of interest" description="Disordered" evidence="2">
    <location>
        <begin position="256"/>
        <end position="290"/>
    </location>
</feature>
<gene>
    <name evidence="4" type="ORF">OLC1_LOCUS2190</name>
</gene>
<evidence type="ECO:0000256" key="1">
    <source>
        <dbReference type="SAM" id="Coils"/>
    </source>
</evidence>
<protein>
    <submittedName>
        <fullName evidence="4">OLC1v1024586C1</fullName>
    </submittedName>
</protein>
<keyword evidence="5" id="KW-1185">Reference proteome</keyword>
<keyword evidence="1" id="KW-0175">Coiled coil</keyword>
<dbReference type="Pfam" id="PF04195">
    <property type="entry name" value="Transposase_28"/>
    <property type="match status" value="1"/>
</dbReference>